<comment type="similarity">
    <text evidence="2 4">Belongs to the RxLR effector family.</text>
</comment>
<keyword evidence="3 4" id="KW-0964">Secreted</keyword>
<dbReference type="Pfam" id="PF16810">
    <property type="entry name" value="RXLR"/>
    <property type="match status" value="1"/>
</dbReference>
<comment type="function">
    <text evidence="4">Effector that suppresses plant defense responses during pathogen infection.</text>
</comment>
<sequence length="200" mass="22144">MRLPLLLLMSTALISLADCSARSTDTSSSQRLRQSVDAVDVRSEGNVKGQKFQRLLTAKSAEEEEDDEVSKDERSGVVPRGEITALSQGEGMLHAAETSAGIEVNALSEWFAKADRKFLLNRNIESIKDLKNLKTSDELNTLKDWYAKWSEAGIEPKMVMDALFKHEHKGARFITVMNGYLKYSRQKAAEDIAKAAAGAH</sequence>
<dbReference type="AlphaFoldDB" id="A0AAV0TZA7"/>
<dbReference type="EMBL" id="CANTFM010000777">
    <property type="protein sequence ID" value="CAI5729636.1"/>
    <property type="molecule type" value="Genomic_DNA"/>
</dbReference>
<comment type="caution">
    <text evidence="5">The sequence shown here is derived from an EMBL/GenBank/DDBJ whole genome shotgun (WGS) entry which is preliminary data.</text>
</comment>
<feature type="chain" id="PRO_5043095265" description="RxLR effector protein" evidence="4">
    <location>
        <begin position="22"/>
        <end position="200"/>
    </location>
</feature>
<protein>
    <recommendedName>
        <fullName evidence="4">RxLR effector protein</fullName>
    </recommendedName>
</protein>
<name>A0AAV0TZA7_9STRA</name>
<evidence type="ECO:0000256" key="4">
    <source>
        <dbReference type="RuleBase" id="RU367124"/>
    </source>
</evidence>
<proteinExistence type="inferred from homology"/>
<dbReference type="InterPro" id="IPR031825">
    <property type="entry name" value="RXLR"/>
</dbReference>
<feature type="signal peptide" evidence="4">
    <location>
        <begin position="1"/>
        <end position="21"/>
    </location>
</feature>
<evidence type="ECO:0000256" key="1">
    <source>
        <dbReference type="ARBA" id="ARBA00004613"/>
    </source>
</evidence>
<evidence type="ECO:0000313" key="5">
    <source>
        <dbReference type="EMBL" id="CAI5729636.1"/>
    </source>
</evidence>
<comment type="domain">
    <text evidence="4">The RxLR-dEER motif acts to carry the protein into the host cell cytoplasm through binding to cell surface phosphatidylinositol-3-phosphate.</text>
</comment>
<evidence type="ECO:0000256" key="3">
    <source>
        <dbReference type="ARBA" id="ARBA00022525"/>
    </source>
</evidence>
<keyword evidence="4" id="KW-0732">Signal</keyword>
<accession>A0AAV0TZA7</accession>
<dbReference type="GO" id="GO:0005576">
    <property type="term" value="C:extracellular region"/>
    <property type="evidence" value="ECO:0007669"/>
    <property type="project" value="UniProtKB-SubCell"/>
</dbReference>
<keyword evidence="6" id="KW-1185">Reference proteome</keyword>
<evidence type="ECO:0000256" key="2">
    <source>
        <dbReference type="ARBA" id="ARBA00010400"/>
    </source>
</evidence>
<reference evidence="5" key="1">
    <citation type="submission" date="2022-12" db="EMBL/GenBank/DDBJ databases">
        <authorList>
            <person name="Webb A."/>
        </authorList>
    </citation>
    <scope>NUCLEOTIDE SEQUENCE</scope>
    <source>
        <strain evidence="5">Pd1</strain>
    </source>
</reference>
<dbReference type="Proteomes" id="UP001162029">
    <property type="component" value="Unassembled WGS sequence"/>
</dbReference>
<evidence type="ECO:0000313" key="6">
    <source>
        <dbReference type="Proteomes" id="UP001162029"/>
    </source>
</evidence>
<comment type="subcellular location">
    <subcellularLocation>
        <location evidence="1 4">Secreted</location>
    </subcellularLocation>
</comment>
<gene>
    <name evidence="5" type="ORF">PDE001_LOCUS4300</name>
</gene>
<organism evidence="5 6">
    <name type="scientific">Peronospora destructor</name>
    <dbReference type="NCBI Taxonomy" id="86335"/>
    <lineage>
        <taxon>Eukaryota</taxon>
        <taxon>Sar</taxon>
        <taxon>Stramenopiles</taxon>
        <taxon>Oomycota</taxon>
        <taxon>Peronosporomycetes</taxon>
        <taxon>Peronosporales</taxon>
        <taxon>Peronosporaceae</taxon>
        <taxon>Peronospora</taxon>
    </lineage>
</organism>